<dbReference type="GO" id="GO:1904812">
    <property type="term" value="P:rRNA acetylation involved in maturation of SSU-rRNA"/>
    <property type="evidence" value="ECO:0007669"/>
    <property type="project" value="TreeGrafter"/>
</dbReference>
<dbReference type="Proteomes" id="UP000729402">
    <property type="component" value="Unassembled WGS sequence"/>
</dbReference>
<proteinExistence type="predicted"/>
<accession>A0A8J5VHE8</accession>
<gene>
    <name evidence="2" type="ORF">GUJ93_ZPchr0076g18691</name>
</gene>
<dbReference type="GO" id="GO:0000049">
    <property type="term" value="F:tRNA binding"/>
    <property type="evidence" value="ECO:0007669"/>
    <property type="project" value="TreeGrafter"/>
</dbReference>
<dbReference type="GO" id="GO:0030686">
    <property type="term" value="C:90S preribosome"/>
    <property type="evidence" value="ECO:0007669"/>
    <property type="project" value="TreeGrafter"/>
</dbReference>
<dbReference type="PANTHER" id="PTHR10925">
    <property type="entry name" value="N-ACETYLTRANSFERASE 10"/>
    <property type="match status" value="1"/>
</dbReference>
<dbReference type="InterPro" id="IPR032672">
    <property type="entry name" value="TmcA/NAT10/Kre33"/>
</dbReference>
<dbReference type="GO" id="GO:0005730">
    <property type="term" value="C:nucleolus"/>
    <property type="evidence" value="ECO:0007669"/>
    <property type="project" value="TreeGrafter"/>
</dbReference>
<dbReference type="PANTHER" id="PTHR10925:SF5">
    <property type="entry name" value="RNA CYTIDINE ACETYLTRANSFERASE"/>
    <property type="match status" value="1"/>
</dbReference>
<dbReference type="InterPro" id="IPR013562">
    <property type="entry name" value="TmcA/NAT10_N"/>
</dbReference>
<dbReference type="Pfam" id="PF08351">
    <property type="entry name" value="TmcA_N"/>
    <property type="match status" value="1"/>
</dbReference>
<protein>
    <recommendedName>
        <fullName evidence="1">TmcA/NAT10 N-terminal domain-containing protein</fullName>
    </recommendedName>
</protein>
<reference evidence="2" key="2">
    <citation type="submission" date="2021-02" db="EMBL/GenBank/DDBJ databases">
        <authorList>
            <person name="Kimball J.A."/>
            <person name="Haas M.W."/>
            <person name="Macchietto M."/>
            <person name="Kono T."/>
            <person name="Duquette J."/>
            <person name="Shao M."/>
        </authorList>
    </citation>
    <scope>NUCLEOTIDE SEQUENCE</scope>
    <source>
        <tissue evidence="2">Fresh leaf tissue</tissue>
    </source>
</reference>
<dbReference type="OrthoDB" id="10067491at2759"/>
<organism evidence="2 3">
    <name type="scientific">Zizania palustris</name>
    <name type="common">Northern wild rice</name>
    <dbReference type="NCBI Taxonomy" id="103762"/>
    <lineage>
        <taxon>Eukaryota</taxon>
        <taxon>Viridiplantae</taxon>
        <taxon>Streptophyta</taxon>
        <taxon>Embryophyta</taxon>
        <taxon>Tracheophyta</taxon>
        <taxon>Spermatophyta</taxon>
        <taxon>Magnoliopsida</taxon>
        <taxon>Liliopsida</taxon>
        <taxon>Poales</taxon>
        <taxon>Poaceae</taxon>
        <taxon>BOP clade</taxon>
        <taxon>Oryzoideae</taxon>
        <taxon>Oryzeae</taxon>
        <taxon>Zizaniinae</taxon>
        <taxon>Zizania</taxon>
    </lineage>
</organism>
<evidence type="ECO:0000259" key="1">
    <source>
        <dbReference type="Pfam" id="PF08351"/>
    </source>
</evidence>
<dbReference type="GO" id="GO:1990883">
    <property type="term" value="F:18S rRNA cytidine N-acetyltransferase activity"/>
    <property type="evidence" value="ECO:0007669"/>
    <property type="project" value="TreeGrafter"/>
</dbReference>
<dbReference type="AlphaFoldDB" id="A0A8J5VHE8"/>
<reference evidence="2" key="1">
    <citation type="journal article" date="2021" name="bioRxiv">
        <title>Whole Genome Assembly and Annotation of Northern Wild Rice, Zizania palustris L., Supports a Whole Genome Duplication in the Zizania Genus.</title>
        <authorList>
            <person name="Haas M."/>
            <person name="Kono T."/>
            <person name="Macchietto M."/>
            <person name="Millas R."/>
            <person name="McGilp L."/>
            <person name="Shao M."/>
            <person name="Duquette J."/>
            <person name="Hirsch C.N."/>
            <person name="Kimball J."/>
        </authorList>
    </citation>
    <scope>NUCLEOTIDE SEQUENCE</scope>
    <source>
        <tissue evidence="2">Fresh leaf tissue</tissue>
    </source>
</reference>
<comment type="caution">
    <text evidence="2">The sequence shown here is derived from an EMBL/GenBank/DDBJ whole genome shotgun (WGS) entry which is preliminary data.</text>
</comment>
<evidence type="ECO:0000313" key="3">
    <source>
        <dbReference type="Proteomes" id="UP000729402"/>
    </source>
</evidence>
<evidence type="ECO:0000313" key="2">
    <source>
        <dbReference type="EMBL" id="KAG8044674.1"/>
    </source>
</evidence>
<sequence length="134" mass="15968">MRKKVDERIRTLIENGVRQRHRSMFVIVGDKSRDQIVNLNYMLSKSRVKSRPSVLWCYRDKLDISSHKKKRAKQIKKLMQRGLMDPEKADPISLFLETSDITYCLYKDSERVLGNTFGMCILQVWRQDPILCFW</sequence>
<keyword evidence="3" id="KW-1185">Reference proteome</keyword>
<name>A0A8J5VHE8_ZIZPA</name>
<dbReference type="EMBL" id="JAAALK010000396">
    <property type="protein sequence ID" value="KAG8044674.1"/>
    <property type="molecule type" value="Genomic_DNA"/>
</dbReference>
<feature type="domain" description="TmcA/NAT10 N-terminal" evidence="1">
    <location>
        <begin position="1"/>
        <end position="125"/>
    </location>
</feature>